<protein>
    <recommendedName>
        <fullName evidence="1">Heterokaryon incompatibility domain-containing protein</fullName>
    </recommendedName>
</protein>
<dbReference type="PANTHER" id="PTHR33112:SF16">
    <property type="entry name" value="HETEROKARYON INCOMPATIBILITY DOMAIN-CONTAINING PROTEIN"/>
    <property type="match status" value="1"/>
</dbReference>
<evidence type="ECO:0000259" key="1">
    <source>
        <dbReference type="Pfam" id="PF06985"/>
    </source>
</evidence>
<feature type="domain" description="Heterokaryon incompatibility" evidence="1">
    <location>
        <begin position="272"/>
        <end position="379"/>
    </location>
</feature>
<evidence type="ECO:0000313" key="3">
    <source>
        <dbReference type="Proteomes" id="UP000566819"/>
    </source>
</evidence>
<name>A0A8H4VTU5_9HELO</name>
<dbReference type="AlphaFoldDB" id="A0A8H4VTU5"/>
<organism evidence="2 3">
    <name type="scientific">Cudoniella acicularis</name>
    <dbReference type="NCBI Taxonomy" id="354080"/>
    <lineage>
        <taxon>Eukaryota</taxon>
        <taxon>Fungi</taxon>
        <taxon>Dikarya</taxon>
        <taxon>Ascomycota</taxon>
        <taxon>Pezizomycotina</taxon>
        <taxon>Leotiomycetes</taxon>
        <taxon>Helotiales</taxon>
        <taxon>Tricladiaceae</taxon>
        <taxon>Cudoniella</taxon>
    </lineage>
</organism>
<sequence>MKASFPNRRHILSRANTILLYEVKASRLISAHKRWATKPSEDIMDHHGAASARPISWKSGTFNPLSKEYRSFSTMDVDIPPNFTCSYCRSLIEDVDYPLHAPKSETWYSEREFSILFNQRSVPYLEIVRFVRNGCHVCTIIICNISISGREELEDIAVKTELHTITSRTKNFRFFIRFSVSSKAEPSFTKSTVIKISKPKSDPQFKGPLQSIFTVSQECLDLGHTWMQQCLGKHPNCPPFEAKWVLTRLIKVFDVSKVQLVDTTFFEMLVSYYALSYCRGKESVLTMTRALLETFKISIPFKDFPYTIQDTIQVVYRMGGNYIWVDSICIIQDDLEDWKREATTMCDVYQNVLLTTVTLGASGATEGLFGRRDPLAAKGCSIQSIIFLGESIWVDWGS</sequence>
<gene>
    <name evidence="2" type="ORF">G7Y89_g14739</name>
</gene>
<dbReference type="OrthoDB" id="3486565at2759"/>
<evidence type="ECO:0000313" key="2">
    <source>
        <dbReference type="EMBL" id="KAF4620085.1"/>
    </source>
</evidence>
<keyword evidence="3" id="KW-1185">Reference proteome</keyword>
<proteinExistence type="predicted"/>
<comment type="caution">
    <text evidence="2">The sequence shown here is derived from an EMBL/GenBank/DDBJ whole genome shotgun (WGS) entry which is preliminary data.</text>
</comment>
<dbReference type="PANTHER" id="PTHR33112">
    <property type="entry name" value="DOMAIN PROTEIN, PUTATIVE-RELATED"/>
    <property type="match status" value="1"/>
</dbReference>
<dbReference type="InterPro" id="IPR010730">
    <property type="entry name" value="HET"/>
</dbReference>
<dbReference type="Proteomes" id="UP000566819">
    <property type="component" value="Unassembled WGS sequence"/>
</dbReference>
<reference evidence="2 3" key="1">
    <citation type="submission" date="2020-03" db="EMBL/GenBank/DDBJ databases">
        <title>Draft Genome Sequence of Cudoniella acicularis.</title>
        <authorList>
            <person name="Buettner E."/>
            <person name="Kellner H."/>
        </authorList>
    </citation>
    <scope>NUCLEOTIDE SEQUENCE [LARGE SCALE GENOMIC DNA]</scope>
    <source>
        <strain evidence="2 3">DSM 108380</strain>
    </source>
</reference>
<dbReference type="Pfam" id="PF06985">
    <property type="entry name" value="HET"/>
    <property type="match status" value="1"/>
</dbReference>
<dbReference type="EMBL" id="JAAMPI010002030">
    <property type="protein sequence ID" value="KAF4620085.1"/>
    <property type="molecule type" value="Genomic_DNA"/>
</dbReference>
<accession>A0A8H4VTU5</accession>